<feature type="region of interest" description="Disordered" evidence="7">
    <location>
        <begin position="312"/>
        <end position="331"/>
    </location>
</feature>
<keyword evidence="8" id="KW-0812">Transmembrane</keyword>
<dbReference type="PROSITE" id="PS50294">
    <property type="entry name" value="WD_REPEATS_REGION"/>
    <property type="match status" value="7"/>
</dbReference>
<keyword evidence="1 5" id="KW-0853">WD repeat</keyword>
<feature type="transmembrane region" description="Helical" evidence="8">
    <location>
        <begin position="339"/>
        <end position="360"/>
    </location>
</feature>
<dbReference type="InterPro" id="IPR036322">
    <property type="entry name" value="WD40_repeat_dom_sf"/>
</dbReference>
<accession>A0A455T3X6</accession>
<dbReference type="CDD" id="cd00200">
    <property type="entry name" value="WD40"/>
    <property type="match status" value="1"/>
</dbReference>
<feature type="repeat" description="WD" evidence="5">
    <location>
        <begin position="590"/>
        <end position="631"/>
    </location>
</feature>
<feature type="repeat" description="WD" evidence="5">
    <location>
        <begin position="422"/>
        <end position="463"/>
    </location>
</feature>
<sequence length="669" mass="72933">MAGHLGRQLGRYRLIRLLGEGGFAEVYLGKHVILGTQAAVKLLKNRLDPNDLAAFRREAQLMARLSEGHPQILRVLDYDDERGQPFLVLEYAPGGTLRQRHPPGTRVPLETVVGYVQQVAAALQHAHEQEPPVLHRDIKPENMLVGRQGEILLGDFGIATLVTQYAHPRAVGGTAAYMAPEAFRGEVHRASDQYALGVVIYEWLCGQRPFPGPDLVAYGYQHVHQRPPSLREQVPELPAGVEEVVQRALAKDWRERYGSVKELAEALEQAWHAATSARPAREEEERPLGKASHPEEATAAVEQTAVLEAPQAVPSAGPSLSLPAEGPRPTRHRLSRRRVLLLVSGAGVMVLGGGMTWLALAQRRLVSSLLDRLYYGRTTYYGHTEAVLAVAWSPDGRRIASAGWDATVQVWDAADGGHVFTYRGHTEAVLAVAWSPDGRRIASAGWDATVQVWDAADGGHVFTYRGHTEAVLAVAWSPDGRRIASASDDKTVQVWDAADGGRVFTYHGHTAIVWEVAWSPDGRRIASASDDKTVQVWDAADGGHVFTYHGHTNAVNAVAWSPDGRRIASASDDKTVQVWDAADGGRVFTYHGHTAIVWEVAWSPDGRRIASASDDKTVQVWDAADGGHVFTYHGHTNAVSAVAWSPDGRRIASASDDETVQVWQVGEGS</sequence>
<feature type="compositionally biased region" description="Basic and acidic residues" evidence="7">
    <location>
        <begin position="279"/>
        <end position="296"/>
    </location>
</feature>
<dbReference type="SUPFAM" id="SSF56112">
    <property type="entry name" value="Protein kinase-like (PK-like)"/>
    <property type="match status" value="1"/>
</dbReference>
<dbReference type="InterPro" id="IPR015943">
    <property type="entry name" value="WD40/YVTN_repeat-like_dom_sf"/>
</dbReference>
<keyword evidence="8" id="KW-0472">Membrane</keyword>
<dbReference type="CDD" id="cd14014">
    <property type="entry name" value="STKc_PknB_like"/>
    <property type="match status" value="1"/>
</dbReference>
<evidence type="ECO:0000256" key="4">
    <source>
        <dbReference type="ARBA" id="ARBA00022840"/>
    </source>
</evidence>
<dbReference type="GO" id="GO:0004672">
    <property type="term" value="F:protein kinase activity"/>
    <property type="evidence" value="ECO:0007669"/>
    <property type="project" value="InterPro"/>
</dbReference>
<evidence type="ECO:0000256" key="5">
    <source>
        <dbReference type="PROSITE-ProRule" id="PRU00221"/>
    </source>
</evidence>
<dbReference type="Pfam" id="PF00400">
    <property type="entry name" value="WD40"/>
    <property type="match status" value="7"/>
</dbReference>
<keyword evidence="2" id="KW-0677">Repeat</keyword>
<evidence type="ECO:0000256" key="3">
    <source>
        <dbReference type="ARBA" id="ARBA00022741"/>
    </source>
</evidence>
<dbReference type="PANTHER" id="PTHR44129">
    <property type="entry name" value="WD REPEAT-CONTAINING PROTEIN POP1"/>
    <property type="match status" value="1"/>
</dbReference>
<dbReference type="InterPro" id="IPR008271">
    <property type="entry name" value="Ser/Thr_kinase_AS"/>
</dbReference>
<dbReference type="GO" id="GO:0005524">
    <property type="term" value="F:ATP binding"/>
    <property type="evidence" value="ECO:0007669"/>
    <property type="project" value="UniProtKB-UniRule"/>
</dbReference>
<gene>
    <name evidence="10" type="ORF">KTA_02830</name>
</gene>
<protein>
    <recommendedName>
        <fullName evidence="9">Protein kinase domain-containing protein</fullName>
    </recommendedName>
</protein>
<keyword evidence="8" id="KW-1133">Transmembrane helix</keyword>
<evidence type="ECO:0000259" key="9">
    <source>
        <dbReference type="PROSITE" id="PS50011"/>
    </source>
</evidence>
<dbReference type="PRINTS" id="PR00320">
    <property type="entry name" value="GPROTEINBRPT"/>
</dbReference>
<feature type="binding site" evidence="6">
    <location>
        <position position="41"/>
    </location>
    <ligand>
        <name>ATP</name>
        <dbReference type="ChEBI" id="CHEBI:30616"/>
    </ligand>
</feature>
<evidence type="ECO:0000256" key="7">
    <source>
        <dbReference type="SAM" id="MobiDB-lite"/>
    </source>
</evidence>
<keyword evidence="3 6" id="KW-0547">Nucleotide-binding</keyword>
<feature type="region of interest" description="Disordered" evidence="7">
    <location>
        <begin position="274"/>
        <end position="299"/>
    </location>
</feature>
<organism evidence="10">
    <name type="scientific">Thermogemmatispora argillosa</name>
    <dbReference type="NCBI Taxonomy" id="2045280"/>
    <lineage>
        <taxon>Bacteria</taxon>
        <taxon>Bacillati</taxon>
        <taxon>Chloroflexota</taxon>
        <taxon>Ktedonobacteria</taxon>
        <taxon>Thermogemmatisporales</taxon>
        <taxon>Thermogemmatisporaceae</taxon>
        <taxon>Thermogemmatispora</taxon>
    </lineage>
</organism>
<dbReference type="SMART" id="SM00220">
    <property type="entry name" value="S_TKc"/>
    <property type="match status" value="1"/>
</dbReference>
<feature type="repeat" description="WD" evidence="5">
    <location>
        <begin position="632"/>
        <end position="669"/>
    </location>
</feature>
<dbReference type="Gene3D" id="1.10.510.10">
    <property type="entry name" value="Transferase(Phosphotransferase) domain 1"/>
    <property type="match status" value="1"/>
</dbReference>
<dbReference type="Pfam" id="PF00069">
    <property type="entry name" value="Pkinase"/>
    <property type="match status" value="1"/>
</dbReference>
<dbReference type="PROSITE" id="PS00108">
    <property type="entry name" value="PROTEIN_KINASE_ST"/>
    <property type="match status" value="1"/>
</dbReference>
<dbReference type="PROSITE" id="PS00107">
    <property type="entry name" value="PROTEIN_KINASE_ATP"/>
    <property type="match status" value="1"/>
</dbReference>
<evidence type="ECO:0000256" key="1">
    <source>
        <dbReference type="ARBA" id="ARBA00022574"/>
    </source>
</evidence>
<dbReference type="InterPro" id="IPR001680">
    <property type="entry name" value="WD40_rpt"/>
</dbReference>
<dbReference type="EMBL" id="AP019377">
    <property type="protein sequence ID" value="BBH92084.1"/>
    <property type="molecule type" value="Genomic_DNA"/>
</dbReference>
<dbReference type="InterPro" id="IPR017441">
    <property type="entry name" value="Protein_kinase_ATP_BS"/>
</dbReference>
<dbReference type="InterPro" id="IPR020472">
    <property type="entry name" value="WD40_PAC1"/>
</dbReference>
<dbReference type="PROSITE" id="PS50082">
    <property type="entry name" value="WD_REPEATS_2"/>
    <property type="match status" value="7"/>
</dbReference>
<dbReference type="SMART" id="SM00320">
    <property type="entry name" value="WD40"/>
    <property type="match status" value="7"/>
</dbReference>
<dbReference type="InterPro" id="IPR011009">
    <property type="entry name" value="Kinase-like_dom_sf"/>
</dbReference>
<dbReference type="SUPFAM" id="SSF50978">
    <property type="entry name" value="WD40 repeat-like"/>
    <property type="match status" value="1"/>
</dbReference>
<proteinExistence type="predicted"/>
<feature type="domain" description="Protein kinase" evidence="9">
    <location>
        <begin position="12"/>
        <end position="275"/>
    </location>
</feature>
<name>A0A455T3X6_9CHLR</name>
<dbReference type="InterPro" id="IPR050349">
    <property type="entry name" value="WD_LIS1/nudF_dynein_reg"/>
</dbReference>
<evidence type="ECO:0000313" key="10">
    <source>
        <dbReference type="EMBL" id="BBH92084.1"/>
    </source>
</evidence>
<evidence type="ECO:0000256" key="8">
    <source>
        <dbReference type="SAM" id="Phobius"/>
    </source>
</evidence>
<feature type="repeat" description="WD" evidence="5">
    <location>
        <begin position="548"/>
        <end position="589"/>
    </location>
</feature>
<feature type="repeat" description="WD" evidence="5">
    <location>
        <begin position="380"/>
        <end position="421"/>
    </location>
</feature>
<evidence type="ECO:0000256" key="6">
    <source>
        <dbReference type="PROSITE-ProRule" id="PRU10141"/>
    </source>
</evidence>
<reference evidence="10" key="1">
    <citation type="submission" date="2018-12" db="EMBL/GenBank/DDBJ databases">
        <title>Novel natural products biosynthetic potential of the class Ktedonobacteria.</title>
        <authorList>
            <person name="Zheng Y."/>
            <person name="Saitou A."/>
            <person name="Wang C.M."/>
            <person name="Toyoda A."/>
            <person name="Minakuchi Y."/>
            <person name="Sekiguchi Y."/>
            <person name="Ueda K."/>
            <person name="Takano H."/>
            <person name="Sakai Y."/>
            <person name="Yokota A."/>
            <person name="Yabe S."/>
        </authorList>
    </citation>
    <scope>NUCLEOTIDE SEQUENCE</scope>
    <source>
        <strain evidence="10">A3-2</strain>
    </source>
</reference>
<feature type="repeat" description="WD" evidence="5">
    <location>
        <begin position="464"/>
        <end position="505"/>
    </location>
</feature>
<feature type="repeat" description="WD" evidence="5">
    <location>
        <begin position="506"/>
        <end position="547"/>
    </location>
</feature>
<evidence type="ECO:0000256" key="2">
    <source>
        <dbReference type="ARBA" id="ARBA00022737"/>
    </source>
</evidence>
<dbReference type="InterPro" id="IPR000719">
    <property type="entry name" value="Prot_kinase_dom"/>
</dbReference>
<dbReference type="AlphaFoldDB" id="A0A455T3X6"/>
<dbReference type="Gene3D" id="2.130.10.10">
    <property type="entry name" value="YVTN repeat-like/Quinoprotein amine dehydrogenase"/>
    <property type="match status" value="4"/>
</dbReference>
<dbReference type="PROSITE" id="PS50011">
    <property type="entry name" value="PROTEIN_KINASE_DOM"/>
    <property type="match status" value="1"/>
</dbReference>
<keyword evidence="4 6" id="KW-0067">ATP-binding</keyword>